<dbReference type="EMBL" id="QNRR01000003">
    <property type="protein sequence ID" value="RBP45291.1"/>
    <property type="molecule type" value="Genomic_DNA"/>
</dbReference>
<dbReference type="PANTHER" id="PTHR33993">
    <property type="entry name" value="GLYOXALASE-RELATED"/>
    <property type="match status" value="1"/>
</dbReference>
<gene>
    <name evidence="2" type="ORF">DES53_103289</name>
</gene>
<dbReference type="SUPFAM" id="SSF54593">
    <property type="entry name" value="Glyoxalase/Bleomycin resistance protein/Dihydroxybiphenyl dioxygenase"/>
    <property type="match status" value="1"/>
</dbReference>
<dbReference type="PROSITE" id="PS51819">
    <property type="entry name" value="VOC"/>
    <property type="match status" value="1"/>
</dbReference>
<protein>
    <submittedName>
        <fullName evidence="2">Putative enzyme related to lactoylglutathione lyase</fullName>
    </submittedName>
</protein>
<evidence type="ECO:0000259" key="1">
    <source>
        <dbReference type="PROSITE" id="PS51819"/>
    </source>
</evidence>
<keyword evidence="2" id="KW-0456">Lyase</keyword>
<evidence type="ECO:0000313" key="3">
    <source>
        <dbReference type="Proteomes" id="UP000253426"/>
    </source>
</evidence>
<sequence>MLKVTEFAFTGYPVTDMARSRAFYEGVLNLTPASVFDHDGKSWVEYEVGPHVLALSNMAPDWKPGTEGGGVALEVEDFDAAIKWLKEKNVTFFFDVAESPVCHMALISDPDGNSICIHKRKPGHH</sequence>
<organism evidence="2 3">
    <name type="scientific">Roseimicrobium gellanilyticum</name>
    <dbReference type="NCBI Taxonomy" id="748857"/>
    <lineage>
        <taxon>Bacteria</taxon>
        <taxon>Pseudomonadati</taxon>
        <taxon>Verrucomicrobiota</taxon>
        <taxon>Verrucomicrobiia</taxon>
        <taxon>Verrucomicrobiales</taxon>
        <taxon>Verrucomicrobiaceae</taxon>
        <taxon>Roseimicrobium</taxon>
    </lineage>
</organism>
<proteinExistence type="predicted"/>
<comment type="caution">
    <text evidence="2">The sequence shown here is derived from an EMBL/GenBank/DDBJ whole genome shotgun (WGS) entry which is preliminary data.</text>
</comment>
<dbReference type="InterPro" id="IPR004360">
    <property type="entry name" value="Glyas_Fos-R_dOase_dom"/>
</dbReference>
<keyword evidence="3" id="KW-1185">Reference proteome</keyword>
<dbReference type="GO" id="GO:0016829">
    <property type="term" value="F:lyase activity"/>
    <property type="evidence" value="ECO:0007669"/>
    <property type="project" value="UniProtKB-KW"/>
</dbReference>
<dbReference type="InterPro" id="IPR037523">
    <property type="entry name" value="VOC_core"/>
</dbReference>
<dbReference type="Proteomes" id="UP000253426">
    <property type="component" value="Unassembled WGS sequence"/>
</dbReference>
<name>A0A366HPJ9_9BACT</name>
<accession>A0A366HPJ9</accession>
<dbReference type="Gene3D" id="3.10.180.10">
    <property type="entry name" value="2,3-Dihydroxybiphenyl 1,2-Dioxygenase, domain 1"/>
    <property type="match status" value="1"/>
</dbReference>
<dbReference type="AlphaFoldDB" id="A0A366HPJ9"/>
<reference evidence="2 3" key="1">
    <citation type="submission" date="2018-06" db="EMBL/GenBank/DDBJ databases">
        <title>Genomic Encyclopedia of Type Strains, Phase IV (KMG-IV): sequencing the most valuable type-strain genomes for metagenomic binning, comparative biology and taxonomic classification.</title>
        <authorList>
            <person name="Goeker M."/>
        </authorList>
    </citation>
    <scope>NUCLEOTIDE SEQUENCE [LARGE SCALE GENOMIC DNA]</scope>
    <source>
        <strain evidence="2 3">DSM 25532</strain>
    </source>
</reference>
<dbReference type="OrthoDB" id="9804907at2"/>
<dbReference type="InterPro" id="IPR052164">
    <property type="entry name" value="Anthracycline_SecMetBiosynth"/>
</dbReference>
<evidence type="ECO:0000313" key="2">
    <source>
        <dbReference type="EMBL" id="RBP45291.1"/>
    </source>
</evidence>
<dbReference type="InterPro" id="IPR029068">
    <property type="entry name" value="Glyas_Bleomycin-R_OHBP_Dase"/>
</dbReference>
<dbReference type="RefSeq" id="WP_113958418.1">
    <property type="nucleotide sequence ID" value="NZ_QNRR01000003.1"/>
</dbReference>
<dbReference type="Pfam" id="PF00903">
    <property type="entry name" value="Glyoxalase"/>
    <property type="match status" value="1"/>
</dbReference>
<feature type="domain" description="VOC" evidence="1">
    <location>
        <begin position="6"/>
        <end position="120"/>
    </location>
</feature>